<keyword evidence="1" id="KW-0472">Membrane</keyword>
<comment type="caution">
    <text evidence="2">The sequence shown here is derived from an EMBL/GenBank/DDBJ whole genome shotgun (WGS) entry which is preliminary data.</text>
</comment>
<evidence type="ECO:0000313" key="2">
    <source>
        <dbReference type="EMBL" id="KAB1081285.1"/>
    </source>
</evidence>
<dbReference type="EMBL" id="VZZK01000002">
    <property type="protein sequence ID" value="KAB1081285.1"/>
    <property type="molecule type" value="Genomic_DNA"/>
</dbReference>
<feature type="transmembrane region" description="Helical" evidence="1">
    <location>
        <begin position="65"/>
        <end position="85"/>
    </location>
</feature>
<gene>
    <name evidence="2" type="ORF">F6X53_02970</name>
</gene>
<keyword evidence="1" id="KW-1133">Transmembrane helix</keyword>
<reference evidence="2 3" key="1">
    <citation type="submission" date="2019-09" db="EMBL/GenBank/DDBJ databases">
        <title>YIM 48816 draft genome.</title>
        <authorList>
            <person name="Jiang L."/>
        </authorList>
    </citation>
    <scope>NUCLEOTIDE SEQUENCE [LARGE SCALE GENOMIC DNA]</scope>
    <source>
        <strain evidence="2 3">YIM 48816</strain>
    </source>
</reference>
<evidence type="ECO:0000256" key="1">
    <source>
        <dbReference type="SAM" id="Phobius"/>
    </source>
</evidence>
<proteinExistence type="predicted"/>
<evidence type="ECO:0000313" key="3">
    <source>
        <dbReference type="Proteomes" id="UP000474159"/>
    </source>
</evidence>
<dbReference type="AlphaFoldDB" id="A0A6L3T3A4"/>
<protein>
    <submittedName>
        <fullName evidence="2">Uncharacterized protein</fullName>
    </submittedName>
</protein>
<sequence>MIALLSALWPGLAGAFVLGLAVGGLTGFPKRRAIPLGLLGVAVLLAVMAQSGFLTGDAGLSVETAAVMLPAYLGGCLGGAFLSSLRQGSAEKSRG</sequence>
<dbReference type="Proteomes" id="UP000474159">
    <property type="component" value="Unassembled WGS sequence"/>
</dbReference>
<accession>A0A6L3T3A4</accession>
<feature type="transmembrane region" description="Helical" evidence="1">
    <location>
        <begin position="33"/>
        <end position="53"/>
    </location>
</feature>
<dbReference type="RefSeq" id="WP_150997066.1">
    <property type="nucleotide sequence ID" value="NZ_BPQY01000492.1"/>
</dbReference>
<organism evidence="2 3">
    <name type="scientific">Methylobacterium soli</name>
    <dbReference type="NCBI Taxonomy" id="553447"/>
    <lineage>
        <taxon>Bacteria</taxon>
        <taxon>Pseudomonadati</taxon>
        <taxon>Pseudomonadota</taxon>
        <taxon>Alphaproteobacteria</taxon>
        <taxon>Hyphomicrobiales</taxon>
        <taxon>Methylobacteriaceae</taxon>
        <taxon>Methylobacterium</taxon>
    </lineage>
</organism>
<feature type="transmembrane region" description="Helical" evidence="1">
    <location>
        <begin position="6"/>
        <end position="26"/>
    </location>
</feature>
<name>A0A6L3T3A4_9HYPH</name>
<keyword evidence="1" id="KW-0812">Transmembrane</keyword>
<keyword evidence="3" id="KW-1185">Reference proteome</keyword>